<name>A2GL57_TRIV3</name>
<dbReference type="Proteomes" id="UP000001542">
    <property type="component" value="Unassembled WGS sequence"/>
</dbReference>
<dbReference type="STRING" id="5722.A2GL57"/>
<accession>A2GL57</accession>
<dbReference type="OrthoDB" id="2013775at2759"/>
<dbReference type="VEuPathDB" id="TrichDB:TVAG_501820"/>
<organism evidence="1 2">
    <name type="scientific">Trichomonas vaginalis (strain ATCC PRA-98 / G3)</name>
    <dbReference type="NCBI Taxonomy" id="412133"/>
    <lineage>
        <taxon>Eukaryota</taxon>
        <taxon>Metamonada</taxon>
        <taxon>Parabasalia</taxon>
        <taxon>Trichomonadida</taxon>
        <taxon>Trichomonadidae</taxon>
        <taxon>Trichomonas</taxon>
    </lineage>
</organism>
<dbReference type="PANTHER" id="PTHR45661:SF3">
    <property type="entry name" value="IG-LIKE DOMAIN-CONTAINING PROTEIN"/>
    <property type="match status" value="1"/>
</dbReference>
<dbReference type="InterPro" id="IPR053139">
    <property type="entry name" value="Surface_bspA-like"/>
</dbReference>
<dbReference type="PANTHER" id="PTHR45661">
    <property type="entry name" value="SURFACE ANTIGEN"/>
    <property type="match status" value="1"/>
</dbReference>
<dbReference type="InterPro" id="IPR032675">
    <property type="entry name" value="LRR_dom_sf"/>
</dbReference>
<dbReference type="InParanoid" id="A2GL57"/>
<dbReference type="Gene3D" id="3.80.10.10">
    <property type="entry name" value="Ribonuclease Inhibitor"/>
    <property type="match status" value="3"/>
</dbReference>
<gene>
    <name evidence="1" type="ORF">TVAG_501820</name>
</gene>
<proteinExistence type="predicted"/>
<dbReference type="Pfam" id="PF13306">
    <property type="entry name" value="LRR_5"/>
    <property type="match status" value="2"/>
</dbReference>
<dbReference type="AlphaFoldDB" id="A2GL57"/>
<dbReference type="InterPro" id="IPR026906">
    <property type="entry name" value="LRR_5"/>
</dbReference>
<reference evidence="1" key="2">
    <citation type="journal article" date="2007" name="Science">
        <title>Draft genome sequence of the sexually transmitted pathogen Trichomonas vaginalis.</title>
        <authorList>
            <person name="Carlton J.M."/>
            <person name="Hirt R.P."/>
            <person name="Silva J.C."/>
            <person name="Delcher A.L."/>
            <person name="Schatz M."/>
            <person name="Zhao Q."/>
            <person name="Wortman J.R."/>
            <person name="Bidwell S.L."/>
            <person name="Alsmark U.C.M."/>
            <person name="Besteiro S."/>
            <person name="Sicheritz-Ponten T."/>
            <person name="Noel C.J."/>
            <person name="Dacks J.B."/>
            <person name="Foster P.G."/>
            <person name="Simillion C."/>
            <person name="Van de Peer Y."/>
            <person name="Miranda-Saavedra D."/>
            <person name="Barton G.J."/>
            <person name="Westrop G.D."/>
            <person name="Mueller S."/>
            <person name="Dessi D."/>
            <person name="Fiori P.L."/>
            <person name="Ren Q."/>
            <person name="Paulsen I."/>
            <person name="Zhang H."/>
            <person name="Bastida-Corcuera F.D."/>
            <person name="Simoes-Barbosa A."/>
            <person name="Brown M.T."/>
            <person name="Hayes R.D."/>
            <person name="Mukherjee M."/>
            <person name="Okumura C.Y."/>
            <person name="Schneider R."/>
            <person name="Smith A.J."/>
            <person name="Vanacova S."/>
            <person name="Villalvazo M."/>
            <person name="Haas B.J."/>
            <person name="Pertea M."/>
            <person name="Feldblyum T.V."/>
            <person name="Utterback T.R."/>
            <person name="Shu C.L."/>
            <person name="Osoegawa K."/>
            <person name="de Jong P.J."/>
            <person name="Hrdy I."/>
            <person name="Horvathova L."/>
            <person name="Zubacova Z."/>
            <person name="Dolezal P."/>
            <person name="Malik S.B."/>
            <person name="Logsdon J.M. Jr."/>
            <person name="Henze K."/>
            <person name="Gupta A."/>
            <person name="Wang C.C."/>
            <person name="Dunne R.L."/>
            <person name="Upcroft J.A."/>
            <person name="Upcroft P."/>
            <person name="White O."/>
            <person name="Salzberg S.L."/>
            <person name="Tang P."/>
            <person name="Chiu C.-H."/>
            <person name="Lee Y.-S."/>
            <person name="Embley T.M."/>
            <person name="Coombs G.H."/>
            <person name="Mottram J.C."/>
            <person name="Tachezy J."/>
            <person name="Fraser-Liggett C.M."/>
            <person name="Johnson P.J."/>
        </authorList>
    </citation>
    <scope>NUCLEOTIDE SEQUENCE [LARGE SCALE GENOMIC DNA]</scope>
    <source>
        <strain evidence="1">G3</strain>
    </source>
</reference>
<evidence type="ECO:0000313" key="1">
    <source>
        <dbReference type="EMBL" id="EAX82110.1"/>
    </source>
</evidence>
<dbReference type="OMA" id="IALERVC"/>
<keyword evidence="2" id="KW-1185">Reference proteome</keyword>
<protein>
    <submittedName>
        <fullName evidence="1">Surface antigen BspA-like</fullName>
    </submittedName>
</protein>
<dbReference type="EMBL" id="DS116966">
    <property type="protein sequence ID" value="EAX82110.1"/>
    <property type="molecule type" value="Genomic_DNA"/>
</dbReference>
<reference evidence="1" key="1">
    <citation type="submission" date="2006-10" db="EMBL/GenBank/DDBJ databases">
        <authorList>
            <person name="Amadeo P."/>
            <person name="Zhao Q."/>
            <person name="Wortman J."/>
            <person name="Fraser-Liggett C."/>
            <person name="Carlton J."/>
        </authorList>
    </citation>
    <scope>NUCLEOTIDE SEQUENCE</scope>
    <source>
        <strain evidence="1">G3</strain>
    </source>
</reference>
<dbReference type="VEuPathDB" id="TrichDB:TVAGG3_1041210"/>
<evidence type="ECO:0000313" key="2">
    <source>
        <dbReference type="Proteomes" id="UP000001542"/>
    </source>
</evidence>
<sequence length="426" mass="47835">MNSFEIGPYAFKNCLNLKQVIIPEGHEITKIHIEAFENCPLESINIKSATFIGSRAFRNTNLQRVVLGRVTLEDQVFAYCQSLIEVEIQEDALIASISTGRFSDPVPAIEFFTECDSLETVDLGHLTKTCYRMFANCYSLKTIKSSNPELSIVNEAFYGCISLTDITPNVGVIGENAFMFCTSLTDLDTTNINKIGTRAFYGCEKLTNIHPYALGDDYAFAFCNSLVSCNVQSYAKVGLFMNCTKLESVTIEGIDYIPDKMFVGCTSLKTVVFPQSITAIGHYAFIDTKLVIPDLDLSDIVEFGNYSLIDTKIEKIKLGKDYIYYREDCDRRYVSVCPGVKKTDYSPLKGVSSIKEILIGAEKKEFEAVDFQECNDLNIRLEEGSPFQIVDGMLVKDNEIFYYRVSKGVFSTNLNTANRNKQVTYI</sequence>
<dbReference type="SUPFAM" id="SSF52058">
    <property type="entry name" value="L domain-like"/>
    <property type="match status" value="2"/>
</dbReference>
<dbReference type="SMR" id="A2GL57"/>